<feature type="compositionally biased region" description="Low complexity" evidence="1">
    <location>
        <begin position="806"/>
        <end position="818"/>
    </location>
</feature>
<feature type="compositionally biased region" description="Acidic residues" evidence="1">
    <location>
        <begin position="963"/>
        <end position="972"/>
    </location>
</feature>
<feature type="compositionally biased region" description="Basic and acidic residues" evidence="1">
    <location>
        <begin position="871"/>
        <end position="909"/>
    </location>
</feature>
<feature type="compositionally biased region" description="Basic and acidic residues" evidence="1">
    <location>
        <begin position="298"/>
        <end position="323"/>
    </location>
</feature>
<dbReference type="GO" id="GO:0005737">
    <property type="term" value="C:cytoplasm"/>
    <property type="evidence" value="ECO:0007669"/>
    <property type="project" value="TreeGrafter"/>
</dbReference>
<feature type="region of interest" description="Disordered" evidence="1">
    <location>
        <begin position="806"/>
        <end position="909"/>
    </location>
</feature>
<dbReference type="Pfam" id="PF00169">
    <property type="entry name" value="PH"/>
    <property type="match status" value="1"/>
</dbReference>
<dbReference type="PROSITE" id="PS50003">
    <property type="entry name" value="PH_DOMAIN"/>
    <property type="match status" value="1"/>
</dbReference>
<dbReference type="InterPro" id="IPR001849">
    <property type="entry name" value="PH_domain"/>
</dbReference>
<feature type="region of interest" description="Disordered" evidence="1">
    <location>
        <begin position="922"/>
        <end position="1016"/>
    </location>
</feature>
<dbReference type="GO" id="GO:0007169">
    <property type="term" value="P:cell surface receptor protein tyrosine kinase signaling pathway"/>
    <property type="evidence" value="ECO:0007669"/>
    <property type="project" value="TreeGrafter"/>
</dbReference>
<dbReference type="PANTHER" id="PTHR21258">
    <property type="entry name" value="DOCKING PROTEIN RELATED"/>
    <property type="match status" value="1"/>
</dbReference>
<dbReference type="OrthoDB" id="10071636at2759"/>
<reference evidence="3" key="1">
    <citation type="submission" date="2021-10" db="EMBL/GenBank/DDBJ databases">
        <title>Tropical sea cucumber genome reveals ecological adaptation and Cuvierian tubules defense mechanism.</title>
        <authorList>
            <person name="Chen T."/>
        </authorList>
    </citation>
    <scope>NUCLEOTIDE SEQUENCE</scope>
    <source>
        <strain evidence="3">Nanhai2018</strain>
        <tissue evidence="3">Muscle</tissue>
    </source>
</reference>
<evidence type="ECO:0000256" key="1">
    <source>
        <dbReference type="SAM" id="MobiDB-lite"/>
    </source>
</evidence>
<feature type="compositionally biased region" description="Polar residues" evidence="1">
    <location>
        <begin position="998"/>
        <end position="1016"/>
    </location>
</feature>
<dbReference type="Proteomes" id="UP001152320">
    <property type="component" value="Chromosome 7"/>
</dbReference>
<dbReference type="InterPro" id="IPR050996">
    <property type="entry name" value="Docking_Protein_DOK"/>
</dbReference>
<dbReference type="InterPro" id="IPR002404">
    <property type="entry name" value="IRS_PTB"/>
</dbReference>
<feature type="compositionally biased region" description="Polar residues" evidence="1">
    <location>
        <begin position="819"/>
        <end position="831"/>
    </location>
</feature>
<dbReference type="SUPFAM" id="SSF50729">
    <property type="entry name" value="PH domain-like"/>
    <property type="match status" value="2"/>
</dbReference>
<feature type="domain" description="PH" evidence="2">
    <location>
        <begin position="8"/>
        <end position="125"/>
    </location>
</feature>
<dbReference type="CDD" id="cd00821">
    <property type="entry name" value="PH"/>
    <property type="match status" value="1"/>
</dbReference>
<protein>
    <recommendedName>
        <fullName evidence="2">PH domain-containing protein</fullName>
    </recommendedName>
</protein>
<feature type="region of interest" description="Disordered" evidence="1">
    <location>
        <begin position="699"/>
        <end position="779"/>
    </location>
</feature>
<evidence type="ECO:0000313" key="3">
    <source>
        <dbReference type="EMBL" id="KAJ8038753.1"/>
    </source>
</evidence>
<dbReference type="Pfam" id="PF02174">
    <property type="entry name" value="IRS"/>
    <property type="match status" value="1"/>
</dbReference>
<comment type="caution">
    <text evidence="3">The sequence shown here is derived from an EMBL/GenBank/DDBJ whole genome shotgun (WGS) entry which is preliminary data.</text>
</comment>
<feature type="compositionally biased region" description="Low complexity" evidence="1">
    <location>
        <begin position="928"/>
        <end position="940"/>
    </location>
</feature>
<dbReference type="PANTHER" id="PTHR21258:SF56">
    <property type="entry name" value="IRS-TYPE PTB DOMAIN-CONTAINING PROTEIN"/>
    <property type="match status" value="1"/>
</dbReference>
<gene>
    <name evidence="3" type="ORF">HOLleu_16266</name>
</gene>
<feature type="region of interest" description="Disordered" evidence="1">
    <location>
        <begin position="276"/>
        <end position="420"/>
    </location>
</feature>
<keyword evidence="4" id="KW-1185">Reference proteome</keyword>
<name>A0A9Q1C5T3_HOLLE</name>
<proteinExistence type="predicted"/>
<feature type="compositionally biased region" description="Low complexity" evidence="1">
    <location>
        <begin position="854"/>
        <end position="866"/>
    </location>
</feature>
<dbReference type="Gene3D" id="2.30.29.30">
    <property type="entry name" value="Pleckstrin-homology domain (PH domain)/Phosphotyrosine-binding domain (PTB)"/>
    <property type="match status" value="2"/>
</dbReference>
<feature type="compositionally biased region" description="Basic and acidic residues" evidence="1">
    <location>
        <begin position="973"/>
        <end position="997"/>
    </location>
</feature>
<evidence type="ECO:0000313" key="4">
    <source>
        <dbReference type="Proteomes" id="UP001152320"/>
    </source>
</evidence>
<dbReference type="AlphaFoldDB" id="A0A9Q1C5T3"/>
<dbReference type="EMBL" id="JAIZAY010000007">
    <property type="protein sequence ID" value="KAJ8038753.1"/>
    <property type="molecule type" value="Genomic_DNA"/>
</dbReference>
<dbReference type="InterPro" id="IPR011993">
    <property type="entry name" value="PH-like_dom_sf"/>
</dbReference>
<feature type="compositionally biased region" description="Polar residues" evidence="1">
    <location>
        <begin position="702"/>
        <end position="711"/>
    </location>
</feature>
<dbReference type="SMART" id="SM01244">
    <property type="entry name" value="IRS"/>
    <property type="match status" value="1"/>
</dbReference>
<dbReference type="SMART" id="SM00233">
    <property type="entry name" value="PH"/>
    <property type="match status" value="1"/>
</dbReference>
<accession>A0A9Q1C5T3</accession>
<feature type="compositionally biased region" description="Polar residues" evidence="1">
    <location>
        <begin position="727"/>
        <end position="738"/>
    </location>
</feature>
<organism evidence="3 4">
    <name type="scientific">Holothuria leucospilota</name>
    <name type="common">Black long sea cucumber</name>
    <name type="synonym">Mertensiothuria leucospilota</name>
    <dbReference type="NCBI Taxonomy" id="206669"/>
    <lineage>
        <taxon>Eukaryota</taxon>
        <taxon>Metazoa</taxon>
        <taxon>Echinodermata</taxon>
        <taxon>Eleutherozoa</taxon>
        <taxon>Echinozoa</taxon>
        <taxon>Holothuroidea</taxon>
        <taxon>Aspidochirotacea</taxon>
        <taxon>Aspidochirotida</taxon>
        <taxon>Holothuriidae</taxon>
        <taxon>Holothuria</taxon>
    </lineage>
</organism>
<evidence type="ECO:0000259" key="2">
    <source>
        <dbReference type="PROSITE" id="PS50003"/>
    </source>
</evidence>
<sequence length="1016" mass="111788">MATRTSFNVIYKGWLKKGTKDDTKKKGFLRSSTRWKKKYCALCSMSENGVDIAYLCIYDKEVGTITEVSREFLKLWPHYRVFKKHDPSGKNHVFEVKAPEETYRLMAESVTIMDLWVFYIQIQTKMHRNFVGESFEVTPVESDSVRRIGARGSRCLIHLSKWGLTLALKRTKVVVAQWPLKCIREFESSETGLFSFDAGRNSPMGQAHYSFTTNPTEDGKMYDILDAYTTQVMQARAGGPAGAPDYQEVTEEEVTKDYESLRLATFGLLPVKSRSREAQLPTLPTPSPRSMAVPVPGRPEEYNHLKRHPSETGKKPRVEEVKPPKSPLRRNNSQPQLSPRAPPVPLATHPVLGGKLQRSSSSEVLATVIQDAQEYTDMSPGNTLERKKEPSAKRGVPVKVPPRKPYAKGPPKSVTPSNTLLSKSPYYNTLVGSYENCPLVSPSPRNAFAFTNEGFVSSPGSLPISPPKFGTNQAGAAHSSGLYSPQPITHTYYEQGLVAKEIQPPPHAFTLGSLQNPSAQLDSAVLYAKVNKNFRKSLSADNLLDLQEIRERRTSVASQMSVPHRMSGVSVGSFSDRMSIASNRMSNVSVSLEGSSPLIGSLDLAGLPRAIPSWMGLRDLPSVPQNSGSPQDSNLYCKMPNLSAGASNVGGAASVGSQASSTGKHYEDIDKMKKMYEDMSRRKSALIQSDREAVQNAVIVRSDSTSSNSRNIPPPLPPDRDVAIVTQIPQVSPGSYENTDPVPLRNGAKGSLRRAQSTGDLLDTYGDDSDSISLGSPPNVGQLTLMKKFKSIPNLKEGLFEIQKSLSGSRSNSSNSLNTKAESSSKGSPVTWTLRKLKHHNAAKKKQYAKEEQAAVAEAEQPQARAPSSPEEPRDSWQEKKPKERAFKSKQKDSKGKSKEKGKAFSGKDVKIVASGKTRTFTRQAAFSSSTSLDTISVSSQMSGRELPATPSLDLPNIREGVYEDIDDDDDIANQRRFSESLHVRQERNRAHGERRNTAPSVNPPNQSKVSFQAKI</sequence>
<feature type="compositionally biased region" description="Basic residues" evidence="1">
    <location>
        <begin position="835"/>
        <end position="847"/>
    </location>
</feature>